<dbReference type="GO" id="GO:0042276">
    <property type="term" value="P:error-prone translesion synthesis"/>
    <property type="evidence" value="ECO:0007669"/>
    <property type="project" value="InterPro"/>
</dbReference>
<dbReference type="Proteomes" id="UP000183832">
    <property type="component" value="Unassembled WGS sequence"/>
</dbReference>
<keyword evidence="5" id="KW-0808">Transferase</keyword>
<proteinExistence type="inferred from homology"/>
<keyword evidence="10" id="KW-0238">DNA-binding</keyword>
<dbReference type="InterPro" id="IPR012112">
    <property type="entry name" value="REV1"/>
</dbReference>
<protein>
    <recommendedName>
        <fullName evidence="3">DNA repair protein REV1</fullName>
    </recommendedName>
</protein>
<dbReference type="PROSITE" id="PS50173">
    <property type="entry name" value="UMUC"/>
    <property type="match status" value="1"/>
</dbReference>
<evidence type="ECO:0000259" key="14">
    <source>
        <dbReference type="PROSITE" id="PS50172"/>
    </source>
</evidence>
<dbReference type="InterPro" id="IPR001126">
    <property type="entry name" value="UmuC"/>
</dbReference>
<dbReference type="CDD" id="cd17719">
    <property type="entry name" value="BRCT_Rev1"/>
    <property type="match status" value="1"/>
</dbReference>
<evidence type="ECO:0000256" key="7">
    <source>
        <dbReference type="ARBA" id="ARBA00022723"/>
    </source>
</evidence>
<dbReference type="Gene3D" id="1.20.58.1280">
    <property type="entry name" value="DNA repair protein Rev1, C-terminal domain"/>
    <property type="match status" value="1"/>
</dbReference>
<keyword evidence="6" id="KW-0548">Nucleotidyltransferase</keyword>
<dbReference type="GO" id="GO:0005634">
    <property type="term" value="C:nucleus"/>
    <property type="evidence" value="ECO:0007669"/>
    <property type="project" value="UniProtKB-SubCell"/>
</dbReference>
<keyword evidence="4" id="KW-0237">DNA synthesis</keyword>
<dbReference type="GO" id="GO:0046872">
    <property type="term" value="F:metal ion binding"/>
    <property type="evidence" value="ECO:0007669"/>
    <property type="project" value="UniProtKB-KW"/>
</dbReference>
<evidence type="ECO:0000256" key="2">
    <source>
        <dbReference type="ARBA" id="ARBA00010945"/>
    </source>
</evidence>
<dbReference type="OrthoDB" id="427711at2759"/>
<gene>
    <name evidence="16" type="ORF">CLUMA_CG017776</name>
</gene>
<dbReference type="SMART" id="SM00292">
    <property type="entry name" value="BRCT"/>
    <property type="match status" value="1"/>
</dbReference>
<evidence type="ECO:0000256" key="1">
    <source>
        <dbReference type="ARBA" id="ARBA00004123"/>
    </source>
</evidence>
<dbReference type="SUPFAM" id="SSF56672">
    <property type="entry name" value="DNA/RNA polymerases"/>
    <property type="match status" value="1"/>
</dbReference>
<dbReference type="SUPFAM" id="SSF52113">
    <property type="entry name" value="BRCT domain"/>
    <property type="match status" value="1"/>
</dbReference>
<feature type="domain" description="BRCT" evidence="14">
    <location>
        <begin position="40"/>
        <end position="126"/>
    </location>
</feature>
<dbReference type="FunFam" id="3.30.1490.100:FF:000001">
    <property type="entry name" value="DNA repair protein REV1"/>
    <property type="match status" value="1"/>
</dbReference>
<accession>A0A1J1IYT7</accession>
<dbReference type="Gene3D" id="3.40.1170.60">
    <property type="match status" value="1"/>
</dbReference>
<evidence type="ECO:0000259" key="15">
    <source>
        <dbReference type="PROSITE" id="PS50173"/>
    </source>
</evidence>
<keyword evidence="8" id="KW-0227">DNA damage</keyword>
<reference evidence="16 17" key="1">
    <citation type="submission" date="2015-04" db="EMBL/GenBank/DDBJ databases">
        <authorList>
            <person name="Syromyatnikov M.Y."/>
            <person name="Popov V.N."/>
        </authorList>
    </citation>
    <scope>NUCLEOTIDE SEQUENCE [LARGE SCALE GENOMIC DNA]</scope>
</reference>
<dbReference type="InterPro" id="IPR017961">
    <property type="entry name" value="DNA_pol_Y-fam_little_finger"/>
</dbReference>
<evidence type="ECO:0000256" key="3">
    <source>
        <dbReference type="ARBA" id="ARBA00020399"/>
    </source>
</evidence>
<evidence type="ECO:0000256" key="8">
    <source>
        <dbReference type="ARBA" id="ARBA00022763"/>
    </source>
</evidence>
<comment type="subcellular location">
    <subcellularLocation>
        <location evidence="1">Nucleus</location>
    </subcellularLocation>
</comment>
<evidence type="ECO:0000256" key="10">
    <source>
        <dbReference type="ARBA" id="ARBA00023125"/>
    </source>
</evidence>
<feature type="domain" description="UmuC" evidence="15">
    <location>
        <begin position="244"/>
        <end position="434"/>
    </location>
</feature>
<feature type="binding site" evidence="13">
    <location>
        <position position="248"/>
    </location>
    <ligand>
        <name>Mg(2+)</name>
        <dbReference type="ChEBI" id="CHEBI:18420"/>
        <label>1</label>
    </ligand>
</feature>
<organism evidence="16 17">
    <name type="scientific">Clunio marinus</name>
    <dbReference type="NCBI Taxonomy" id="568069"/>
    <lineage>
        <taxon>Eukaryota</taxon>
        <taxon>Metazoa</taxon>
        <taxon>Ecdysozoa</taxon>
        <taxon>Arthropoda</taxon>
        <taxon>Hexapoda</taxon>
        <taxon>Insecta</taxon>
        <taxon>Pterygota</taxon>
        <taxon>Neoptera</taxon>
        <taxon>Endopterygota</taxon>
        <taxon>Diptera</taxon>
        <taxon>Nematocera</taxon>
        <taxon>Chironomoidea</taxon>
        <taxon>Chironomidae</taxon>
        <taxon>Clunio</taxon>
    </lineage>
</organism>
<dbReference type="Pfam" id="PF11799">
    <property type="entry name" value="IMS_C"/>
    <property type="match status" value="1"/>
</dbReference>
<dbReference type="InterPro" id="IPR001357">
    <property type="entry name" value="BRCT_dom"/>
</dbReference>
<dbReference type="Pfam" id="PF16589">
    <property type="entry name" value="BRCT_2"/>
    <property type="match status" value="1"/>
</dbReference>
<dbReference type="GO" id="GO:0003684">
    <property type="term" value="F:damaged DNA binding"/>
    <property type="evidence" value="ECO:0007669"/>
    <property type="project" value="InterPro"/>
</dbReference>
<feature type="binding site" evidence="13">
    <location>
        <position position="351"/>
    </location>
    <ligand>
        <name>Mg(2+)</name>
        <dbReference type="ChEBI" id="CHEBI:18420"/>
        <label>1</label>
    </ligand>
</feature>
<dbReference type="InterPro" id="IPR053848">
    <property type="entry name" value="IMS_HHH_1"/>
</dbReference>
<dbReference type="GO" id="GO:0006281">
    <property type="term" value="P:DNA repair"/>
    <property type="evidence" value="ECO:0007669"/>
    <property type="project" value="UniProtKB-KW"/>
</dbReference>
<dbReference type="PIRSF" id="PIRSF036573">
    <property type="entry name" value="REV1"/>
    <property type="match status" value="1"/>
</dbReference>
<dbReference type="InterPro" id="IPR036775">
    <property type="entry name" value="DNA_pol_Y-fam_lit_finger_sf"/>
</dbReference>
<dbReference type="Gene3D" id="1.10.150.20">
    <property type="entry name" value="5' to 3' exonuclease, C-terminal subdomain"/>
    <property type="match status" value="1"/>
</dbReference>
<dbReference type="InterPro" id="IPR036420">
    <property type="entry name" value="BRCT_dom_sf"/>
</dbReference>
<dbReference type="PROSITE" id="PS50172">
    <property type="entry name" value="BRCT"/>
    <property type="match status" value="1"/>
</dbReference>
<evidence type="ECO:0000256" key="12">
    <source>
        <dbReference type="ARBA" id="ARBA00023242"/>
    </source>
</evidence>
<dbReference type="AlphaFoldDB" id="A0A1J1IYT7"/>
<dbReference type="EMBL" id="CVRI01000063">
    <property type="protein sequence ID" value="CRL04716.1"/>
    <property type="molecule type" value="Genomic_DNA"/>
</dbReference>
<evidence type="ECO:0000256" key="4">
    <source>
        <dbReference type="ARBA" id="ARBA00022634"/>
    </source>
</evidence>
<evidence type="ECO:0000256" key="9">
    <source>
        <dbReference type="ARBA" id="ARBA00022842"/>
    </source>
</evidence>
<dbReference type="GO" id="GO:0003887">
    <property type="term" value="F:DNA-directed DNA polymerase activity"/>
    <property type="evidence" value="ECO:0007669"/>
    <property type="project" value="InterPro"/>
</dbReference>
<evidence type="ECO:0000313" key="16">
    <source>
        <dbReference type="EMBL" id="CRL04716.1"/>
    </source>
</evidence>
<keyword evidence="12" id="KW-0539">Nucleus</keyword>
<sequence>MKRRPPLDDDNGFAQHGGYMSAKITKLEEQFNTIQSACRQKSKIFEGISIFVNGFTNPSGEELKRIMMEHGGTFHHYQRSHTKFVIASNLPDVKVRTNITRNIVKPEWISDSLKENKLLDYSKYLLYTNKNRAQPQISFKALNKNEYEVKKEEVDPFSLSLQALNDKIKDESIPEGKTGTAVDPNFLEEFLNNSRLHHIATLGSGFKFHINDLRKNHDGIFPEREILKSKLKQSEMKVESSEIVMHIDMDCFFVSVSLKKHPHLKGLPVAVTHSKGRNESEDFTSYSEIASCSYEARAKGLKNGMFVGAALKLCPELKTIPYDFDEYRKTAFILYDTIAKYTLDIEAVSCDELYADLMPLVEECKIEVMDFVTMLRQEIFDKTGCTCSVGVGYNRLQARMTTKEAKPNGQFSLLGMNVEEFMKDKKIRDLPGVGPNTAYQLTQLKIETCDQLQNLPLQTLQQTFGKKFGETLQMMSKGIDDKKLVFEQVRKSVSVEVNYGIRFNEDQEVHLFLKQVTEELSKRLKEISKKGKLLTLKLMIRAKDASKETAKFMGHGHVERISKSVQLLAATDDAIAIQTTVLKLLAAFNIPPYELRGIGVQMSKLDEEKKDNKLLEMFKKVAEKQQNAPIQERIEASPVKIRKISPVKKRGRPSKLSNADRSSNISVADMFSTKKNSRVSAKKTIEMIDPEVLAELPPEIVNEILEEYQMPEEVEEIPEIEEISEEKNDENIFLQSNWRQVTKSLIDNNESAEQIKNDAASLVRIKNIDLIYLVMRFLHRIIEECDDESLAWRENYNEIAESVQEEMQKIYKKKLSIPKKFI</sequence>
<comment type="cofactor">
    <cofactor evidence="13">
        <name>Mg(2+)</name>
        <dbReference type="ChEBI" id="CHEBI:18420"/>
    </cofactor>
    <text evidence="13">Binds 2 magnesium ions.</text>
</comment>
<evidence type="ECO:0000256" key="11">
    <source>
        <dbReference type="ARBA" id="ARBA00023204"/>
    </source>
</evidence>
<dbReference type="Gene3D" id="3.30.70.270">
    <property type="match status" value="1"/>
</dbReference>
<name>A0A1J1IYT7_9DIPT</name>
<evidence type="ECO:0000256" key="13">
    <source>
        <dbReference type="PIRSR" id="PIRSR036573-2"/>
    </source>
</evidence>
<keyword evidence="9 13" id="KW-0460">Magnesium</keyword>
<evidence type="ECO:0000256" key="6">
    <source>
        <dbReference type="ARBA" id="ARBA00022695"/>
    </source>
</evidence>
<dbReference type="STRING" id="568069.A0A1J1IYT7"/>
<feature type="binding site" evidence="13">
    <location>
        <position position="352"/>
    </location>
    <ligand>
        <name>Mg(2+)</name>
        <dbReference type="ChEBI" id="CHEBI:18420"/>
        <label>1</label>
    </ligand>
</feature>
<dbReference type="FunFam" id="3.40.50.10190:FF:000011">
    <property type="entry name" value="DNA repair protein REV1"/>
    <property type="match status" value="1"/>
</dbReference>
<dbReference type="PANTHER" id="PTHR45990">
    <property type="entry name" value="DNA REPAIR PROTEIN REV1"/>
    <property type="match status" value="1"/>
</dbReference>
<comment type="similarity">
    <text evidence="2">Belongs to the DNA polymerase type-Y family.</text>
</comment>
<dbReference type="Gene3D" id="3.30.1490.100">
    <property type="entry name" value="DNA polymerase, Y-family, little finger domain"/>
    <property type="match status" value="1"/>
</dbReference>
<dbReference type="InterPro" id="IPR038401">
    <property type="entry name" value="Rev1_C_sf"/>
</dbReference>
<evidence type="ECO:0000256" key="5">
    <source>
        <dbReference type="ARBA" id="ARBA00022679"/>
    </source>
</evidence>
<dbReference type="GO" id="GO:0017125">
    <property type="term" value="F:deoxycytidyl transferase activity"/>
    <property type="evidence" value="ECO:0007669"/>
    <property type="project" value="TreeGrafter"/>
</dbReference>
<dbReference type="Pfam" id="PF00817">
    <property type="entry name" value="IMS"/>
    <property type="match status" value="1"/>
</dbReference>
<keyword evidence="7 13" id="KW-0479">Metal-binding</keyword>
<dbReference type="Gene3D" id="3.40.50.10190">
    <property type="entry name" value="BRCT domain"/>
    <property type="match status" value="1"/>
</dbReference>
<evidence type="ECO:0000313" key="17">
    <source>
        <dbReference type="Proteomes" id="UP000183832"/>
    </source>
</evidence>
<dbReference type="SUPFAM" id="SSF100879">
    <property type="entry name" value="Lesion bypass DNA polymerase (Y-family), little finger domain"/>
    <property type="match status" value="1"/>
</dbReference>
<dbReference type="InterPro" id="IPR043502">
    <property type="entry name" value="DNA/RNA_pol_sf"/>
</dbReference>
<keyword evidence="17" id="KW-1185">Reference proteome</keyword>
<dbReference type="Pfam" id="PF21999">
    <property type="entry name" value="IMS_HHH_1"/>
    <property type="match status" value="1"/>
</dbReference>
<dbReference type="InterPro" id="IPR043128">
    <property type="entry name" value="Rev_trsase/Diguanyl_cyclase"/>
</dbReference>
<dbReference type="Gene3D" id="6.10.250.1630">
    <property type="match status" value="1"/>
</dbReference>
<dbReference type="GO" id="GO:0070987">
    <property type="term" value="P:error-free translesion synthesis"/>
    <property type="evidence" value="ECO:0007669"/>
    <property type="project" value="TreeGrafter"/>
</dbReference>
<keyword evidence="11" id="KW-0234">DNA repair</keyword>
<dbReference type="PANTHER" id="PTHR45990:SF1">
    <property type="entry name" value="DNA REPAIR PROTEIN REV1"/>
    <property type="match status" value="1"/>
</dbReference>